<dbReference type="GO" id="GO:0005886">
    <property type="term" value="C:plasma membrane"/>
    <property type="evidence" value="ECO:0007669"/>
    <property type="project" value="TreeGrafter"/>
</dbReference>
<feature type="domain" description="GGDEF" evidence="4">
    <location>
        <begin position="52"/>
        <end position="185"/>
    </location>
</feature>
<evidence type="ECO:0000256" key="3">
    <source>
        <dbReference type="ARBA" id="ARBA00034247"/>
    </source>
</evidence>
<evidence type="ECO:0000256" key="2">
    <source>
        <dbReference type="ARBA" id="ARBA00012528"/>
    </source>
</evidence>
<protein>
    <recommendedName>
        <fullName evidence="2">diguanylate cyclase</fullName>
        <ecNumber evidence="2">2.7.7.65</ecNumber>
    </recommendedName>
</protein>
<dbReference type="EC" id="2.7.7.65" evidence="2"/>
<sequence length="224" mass="24234">MASVGYWAHKTKRLQVHPKRMTEIDALTGICNRQHFSKRANAALVQCQRAGETAALLMFDLDHFKQVNDWSGHAAGDWALQQVAEAVRPMCRSVDAFGRLGGEEFALFLPGFDAAAAVRVANDVQARFMAINGASKGYAFRITASFGVAELGPGGDDLPTLMRHADQAMYAAKRGGRRQVRVFDPAMAAEDGLADPRDRARGVAREHAPAQAAVLAEATRRATA</sequence>
<evidence type="ECO:0000256" key="1">
    <source>
        <dbReference type="ARBA" id="ARBA00001946"/>
    </source>
</evidence>
<dbReference type="PROSITE" id="PS50887">
    <property type="entry name" value="GGDEF"/>
    <property type="match status" value="1"/>
</dbReference>
<evidence type="ECO:0000313" key="5">
    <source>
        <dbReference type="EMBL" id="ATD67408.1"/>
    </source>
</evidence>
<dbReference type="Pfam" id="PF00990">
    <property type="entry name" value="GGDEF"/>
    <property type="match status" value="1"/>
</dbReference>
<reference evidence="6" key="1">
    <citation type="submission" date="2017-09" db="EMBL/GenBank/DDBJ databases">
        <title>Luteimonas liuhanmingii sp.nov., isolated from the intestinal contents of Tibetan Plateau Pika in Yushu, Qinghai Province, China.</title>
        <authorList>
            <person name="Gui Z."/>
        </authorList>
    </citation>
    <scope>NUCLEOTIDE SEQUENCE [LARGE SCALE GENOMIC DNA]</scope>
    <source>
        <strain evidence="6">100111</strain>
    </source>
</reference>
<dbReference type="GO" id="GO:0052621">
    <property type="term" value="F:diguanylate cyclase activity"/>
    <property type="evidence" value="ECO:0007669"/>
    <property type="project" value="UniProtKB-EC"/>
</dbReference>
<comment type="catalytic activity">
    <reaction evidence="3">
        <text>2 GTP = 3',3'-c-di-GMP + 2 diphosphate</text>
        <dbReference type="Rhea" id="RHEA:24898"/>
        <dbReference type="ChEBI" id="CHEBI:33019"/>
        <dbReference type="ChEBI" id="CHEBI:37565"/>
        <dbReference type="ChEBI" id="CHEBI:58805"/>
        <dbReference type="EC" id="2.7.7.65"/>
    </reaction>
</comment>
<dbReference type="CDD" id="cd01949">
    <property type="entry name" value="GGDEF"/>
    <property type="match status" value="1"/>
</dbReference>
<accession>A0A290XEG4</accession>
<dbReference type="RefSeq" id="WP_096297809.1">
    <property type="nucleotide sequence ID" value="NZ_CP023406.1"/>
</dbReference>
<dbReference type="GO" id="GO:0043709">
    <property type="term" value="P:cell adhesion involved in single-species biofilm formation"/>
    <property type="evidence" value="ECO:0007669"/>
    <property type="project" value="TreeGrafter"/>
</dbReference>
<dbReference type="SUPFAM" id="SSF55073">
    <property type="entry name" value="Nucleotide cyclase"/>
    <property type="match status" value="1"/>
</dbReference>
<dbReference type="FunFam" id="3.30.70.270:FF:000001">
    <property type="entry name" value="Diguanylate cyclase domain protein"/>
    <property type="match status" value="1"/>
</dbReference>
<dbReference type="InterPro" id="IPR050469">
    <property type="entry name" value="Diguanylate_Cyclase"/>
</dbReference>
<organism evidence="5 6">
    <name type="scientific">Luteimonas chenhongjianii</name>
    <dbReference type="NCBI Taxonomy" id="2006110"/>
    <lineage>
        <taxon>Bacteria</taxon>
        <taxon>Pseudomonadati</taxon>
        <taxon>Pseudomonadota</taxon>
        <taxon>Gammaproteobacteria</taxon>
        <taxon>Lysobacterales</taxon>
        <taxon>Lysobacteraceae</taxon>
        <taxon>Luteimonas</taxon>
    </lineage>
</organism>
<dbReference type="SMART" id="SM00267">
    <property type="entry name" value="GGDEF"/>
    <property type="match status" value="1"/>
</dbReference>
<dbReference type="NCBIfam" id="TIGR00254">
    <property type="entry name" value="GGDEF"/>
    <property type="match status" value="1"/>
</dbReference>
<dbReference type="KEGG" id="lum:CNR27_08145"/>
<dbReference type="AlphaFoldDB" id="A0A290XEG4"/>
<dbReference type="EMBL" id="CP023406">
    <property type="protein sequence ID" value="ATD67408.1"/>
    <property type="molecule type" value="Genomic_DNA"/>
</dbReference>
<dbReference type="OrthoDB" id="9803824at2"/>
<name>A0A290XEG4_9GAMM</name>
<dbReference type="InterPro" id="IPR029787">
    <property type="entry name" value="Nucleotide_cyclase"/>
</dbReference>
<evidence type="ECO:0000259" key="4">
    <source>
        <dbReference type="PROSITE" id="PS50887"/>
    </source>
</evidence>
<dbReference type="Proteomes" id="UP000218968">
    <property type="component" value="Chromosome"/>
</dbReference>
<dbReference type="PANTHER" id="PTHR45138">
    <property type="entry name" value="REGULATORY COMPONENTS OF SENSORY TRANSDUCTION SYSTEM"/>
    <property type="match status" value="1"/>
</dbReference>
<dbReference type="InterPro" id="IPR043128">
    <property type="entry name" value="Rev_trsase/Diguanyl_cyclase"/>
</dbReference>
<proteinExistence type="predicted"/>
<keyword evidence="6" id="KW-1185">Reference proteome</keyword>
<evidence type="ECO:0000313" key="6">
    <source>
        <dbReference type="Proteomes" id="UP000218968"/>
    </source>
</evidence>
<dbReference type="Gene3D" id="3.30.70.270">
    <property type="match status" value="1"/>
</dbReference>
<dbReference type="GO" id="GO:1902201">
    <property type="term" value="P:negative regulation of bacterial-type flagellum-dependent cell motility"/>
    <property type="evidence" value="ECO:0007669"/>
    <property type="project" value="TreeGrafter"/>
</dbReference>
<comment type="cofactor">
    <cofactor evidence="1">
        <name>Mg(2+)</name>
        <dbReference type="ChEBI" id="CHEBI:18420"/>
    </cofactor>
</comment>
<dbReference type="PANTHER" id="PTHR45138:SF9">
    <property type="entry name" value="DIGUANYLATE CYCLASE DGCM-RELATED"/>
    <property type="match status" value="1"/>
</dbReference>
<dbReference type="InterPro" id="IPR000160">
    <property type="entry name" value="GGDEF_dom"/>
</dbReference>
<gene>
    <name evidence="5" type="ORF">CNR27_08145</name>
</gene>